<dbReference type="STRING" id="1921803.NIES593_19905"/>
<proteinExistence type="inferred from homology"/>
<dbReference type="RefSeq" id="WP_073601245.1">
    <property type="nucleotide sequence ID" value="NZ_MRCB01000034.1"/>
</dbReference>
<keyword evidence="11" id="KW-1185">Reference proteome</keyword>
<dbReference type="AlphaFoldDB" id="A0A1U7H9B8"/>
<evidence type="ECO:0000256" key="1">
    <source>
        <dbReference type="ARBA" id="ARBA00004429"/>
    </source>
</evidence>
<feature type="transmembrane region" description="Helical" evidence="8">
    <location>
        <begin position="159"/>
        <end position="178"/>
    </location>
</feature>
<feature type="transmembrane region" description="Helical" evidence="8">
    <location>
        <begin position="184"/>
        <end position="210"/>
    </location>
</feature>
<evidence type="ECO:0000313" key="10">
    <source>
        <dbReference type="EMBL" id="OKH20154.1"/>
    </source>
</evidence>
<dbReference type="EMBL" id="MRCB01000034">
    <property type="protein sequence ID" value="OKH20154.1"/>
    <property type="molecule type" value="Genomic_DNA"/>
</dbReference>
<gene>
    <name evidence="10" type="ORF">NIES593_19905</name>
</gene>
<keyword evidence="4" id="KW-1003">Cell membrane</keyword>
<evidence type="ECO:0000256" key="4">
    <source>
        <dbReference type="ARBA" id="ARBA00022475"/>
    </source>
</evidence>
<evidence type="ECO:0000259" key="9">
    <source>
        <dbReference type="Pfam" id="PF01061"/>
    </source>
</evidence>
<evidence type="ECO:0000256" key="5">
    <source>
        <dbReference type="ARBA" id="ARBA00022692"/>
    </source>
</evidence>
<feature type="transmembrane region" description="Helical" evidence="8">
    <location>
        <begin position="222"/>
        <end position="240"/>
    </location>
</feature>
<feature type="transmembrane region" description="Helical" evidence="8">
    <location>
        <begin position="275"/>
        <end position="295"/>
    </location>
</feature>
<keyword evidence="5 8" id="KW-0812">Transmembrane</keyword>
<dbReference type="PANTHER" id="PTHR30413">
    <property type="entry name" value="INNER MEMBRANE TRANSPORT PERMEASE"/>
    <property type="match status" value="1"/>
</dbReference>
<dbReference type="Proteomes" id="UP000186868">
    <property type="component" value="Unassembled WGS sequence"/>
</dbReference>
<feature type="transmembrane region" description="Helical" evidence="8">
    <location>
        <begin position="106"/>
        <end position="122"/>
    </location>
</feature>
<feature type="domain" description="ABC-2 type transporter transmembrane" evidence="9">
    <location>
        <begin position="58"/>
        <end position="259"/>
    </location>
</feature>
<dbReference type="InterPro" id="IPR013525">
    <property type="entry name" value="ABC2_TM"/>
</dbReference>
<keyword evidence="3" id="KW-0813">Transport</keyword>
<comment type="similarity">
    <text evidence="2">Belongs to the ABC-2 integral membrane protein family.</text>
</comment>
<evidence type="ECO:0000256" key="8">
    <source>
        <dbReference type="SAM" id="Phobius"/>
    </source>
</evidence>
<accession>A0A1U7H9B8</accession>
<dbReference type="OrthoDB" id="9786910at2"/>
<dbReference type="GO" id="GO:0005886">
    <property type="term" value="C:plasma membrane"/>
    <property type="evidence" value="ECO:0007669"/>
    <property type="project" value="UniProtKB-SubCell"/>
</dbReference>
<keyword evidence="7 8" id="KW-0472">Membrane</keyword>
<reference evidence="10 11" key="1">
    <citation type="submission" date="2016-11" db="EMBL/GenBank/DDBJ databases">
        <title>Draft Genome Sequences of Nine Cyanobacterial Strains from Diverse Habitats.</title>
        <authorList>
            <person name="Zhu T."/>
            <person name="Hou S."/>
            <person name="Lu X."/>
            <person name="Hess W.R."/>
        </authorList>
    </citation>
    <scope>NUCLEOTIDE SEQUENCE [LARGE SCALE GENOMIC DNA]</scope>
    <source>
        <strain evidence="10 11">NIES-593</strain>
    </source>
</reference>
<dbReference type="PANTHER" id="PTHR30413:SF8">
    <property type="entry name" value="TRANSPORT PERMEASE PROTEIN"/>
    <property type="match status" value="1"/>
</dbReference>
<evidence type="ECO:0000256" key="6">
    <source>
        <dbReference type="ARBA" id="ARBA00022989"/>
    </source>
</evidence>
<sequence>MQQSKQLDAKGDQALKPVQQSRKDLPVIVYAPESRLRSPGKLFKEMWYDLLASRDLAWQLLIRDISAQYRQSVLGILWAFIPPLVTALGLSLLQNNRIVNLGKTDIPYPLYVLFSMTLWQMFTDSMNNSMGAVKAAKSMLSQIRVPAEAFVIAKLGQTFFNFSVQLILVVILFIVYQIQGQLQVSWSVILAPVALIHLVMFGTAIGLILGPLSSLYSDVNKAMSFIIRIWFFITPVIFALPRGGHWATLVKLNPVTPLLVTTRELATTGNISYPIGFWVASAIAIISFCLGWTFYRLAMPFIVERAAMS</sequence>
<dbReference type="GO" id="GO:0015920">
    <property type="term" value="P:lipopolysaccharide transport"/>
    <property type="evidence" value="ECO:0007669"/>
    <property type="project" value="TreeGrafter"/>
</dbReference>
<name>A0A1U7H9B8_9CYAN</name>
<organism evidence="10 11">
    <name type="scientific">Hydrococcus rivularis NIES-593</name>
    <dbReference type="NCBI Taxonomy" id="1921803"/>
    <lineage>
        <taxon>Bacteria</taxon>
        <taxon>Bacillati</taxon>
        <taxon>Cyanobacteriota</taxon>
        <taxon>Cyanophyceae</taxon>
        <taxon>Pleurocapsales</taxon>
        <taxon>Hydrococcaceae</taxon>
        <taxon>Hydrococcus</taxon>
    </lineage>
</organism>
<evidence type="ECO:0000256" key="3">
    <source>
        <dbReference type="ARBA" id="ARBA00022448"/>
    </source>
</evidence>
<comment type="caution">
    <text evidence="10">The sequence shown here is derived from an EMBL/GenBank/DDBJ whole genome shotgun (WGS) entry which is preliminary data.</text>
</comment>
<dbReference type="GO" id="GO:0140359">
    <property type="term" value="F:ABC-type transporter activity"/>
    <property type="evidence" value="ECO:0007669"/>
    <property type="project" value="InterPro"/>
</dbReference>
<evidence type="ECO:0000256" key="2">
    <source>
        <dbReference type="ARBA" id="ARBA00007783"/>
    </source>
</evidence>
<comment type="subcellular location">
    <subcellularLocation>
        <location evidence="1">Cell inner membrane</location>
        <topology evidence="1">Multi-pass membrane protein</topology>
    </subcellularLocation>
</comment>
<dbReference type="Pfam" id="PF01061">
    <property type="entry name" value="ABC2_membrane"/>
    <property type="match status" value="1"/>
</dbReference>
<evidence type="ECO:0000313" key="11">
    <source>
        <dbReference type="Proteomes" id="UP000186868"/>
    </source>
</evidence>
<protein>
    <submittedName>
        <fullName evidence="10">Polysialic acid transporter</fullName>
    </submittedName>
</protein>
<evidence type="ECO:0000256" key="7">
    <source>
        <dbReference type="ARBA" id="ARBA00023136"/>
    </source>
</evidence>
<feature type="transmembrane region" description="Helical" evidence="8">
    <location>
        <begin position="73"/>
        <end position="94"/>
    </location>
</feature>
<keyword evidence="6 8" id="KW-1133">Transmembrane helix</keyword>